<evidence type="ECO:0000256" key="1">
    <source>
        <dbReference type="ARBA" id="ARBA00005854"/>
    </source>
</evidence>
<evidence type="ECO:0000259" key="5">
    <source>
        <dbReference type="Pfam" id="PF00389"/>
    </source>
</evidence>
<comment type="caution">
    <text evidence="8">The sequence shown here is derived from an EMBL/GenBank/DDBJ whole genome shotgun (WGS) entry which is preliminary data.</text>
</comment>
<dbReference type="PROSITE" id="PS00671">
    <property type="entry name" value="D_2_HYDROXYACID_DH_3"/>
    <property type="match status" value="1"/>
</dbReference>
<dbReference type="EMBL" id="JAUPEV010000002">
    <property type="protein sequence ID" value="MDO7252637.1"/>
    <property type="molecule type" value="Genomic_DNA"/>
</dbReference>
<keyword evidence="3" id="KW-0520">NAD</keyword>
<feature type="domain" description="D-isomer specific 2-hydroxyacid dehydrogenase catalytic" evidence="5">
    <location>
        <begin position="10"/>
        <end position="309"/>
    </location>
</feature>
<reference evidence="7 9" key="3">
    <citation type="journal article" date="2024" name="Syst. Appl. Microbiol.">
        <title>Helicobacter cappadocius sp. nov., from lizards: The first psychrotrophic Helicobacter species.</title>
        <authorList>
            <person name="Aydin F."/>
            <person name="Tarhane S."/>
            <person name="Karakaya E."/>
            <person name="Abay S."/>
            <person name="Kayman T."/>
            <person name="Guran O."/>
            <person name="Bozkurt E."/>
            <person name="Uzum N."/>
            <person name="Avci A."/>
            <person name="Olgun K."/>
            <person name="Jablonski D."/>
            <person name="Guran C."/>
            <person name="Burcin Saticioglu I."/>
        </authorList>
    </citation>
    <scope>NUCLEOTIDE SEQUENCE [LARGE SCALE GENOMIC DNA]</scope>
    <source>
        <strain evidence="7">Faydin-H75</strain>
        <strain evidence="9">faydin-H76</strain>
    </source>
</reference>
<accession>A0AA90SS38</accession>
<reference evidence="8 10" key="1">
    <citation type="submission" date="2023-07" db="EMBL/GenBank/DDBJ databases">
        <title>Unpublished Manusciprt.</title>
        <authorList>
            <person name="Aydin F."/>
            <person name="Tarhane S."/>
            <person name="Saticioglu I.B."/>
            <person name="Karakaya E."/>
            <person name="Abay S."/>
            <person name="Guran O."/>
            <person name="Bozkurt E."/>
            <person name="Uzum N."/>
            <person name="Olgun K."/>
            <person name="Jablonski D."/>
        </authorList>
    </citation>
    <scope>NUCLEOTIDE SEQUENCE</scope>
    <source>
        <strain evidence="10">faydin-H75</strain>
        <strain evidence="8">Faydin-H76</strain>
    </source>
</reference>
<dbReference type="GO" id="GO:0016616">
    <property type="term" value="F:oxidoreductase activity, acting on the CH-OH group of donors, NAD or NADP as acceptor"/>
    <property type="evidence" value="ECO:0007669"/>
    <property type="project" value="InterPro"/>
</dbReference>
<gene>
    <name evidence="7" type="ORF">Q5I04_01720</name>
    <name evidence="8" type="ORF">Q5I06_01720</name>
</gene>
<evidence type="ECO:0000259" key="6">
    <source>
        <dbReference type="Pfam" id="PF02826"/>
    </source>
</evidence>
<dbReference type="InterPro" id="IPR029753">
    <property type="entry name" value="D-isomer_DH_CS"/>
</dbReference>
<evidence type="ECO:0000313" key="9">
    <source>
        <dbReference type="Proteomes" id="UP001177258"/>
    </source>
</evidence>
<dbReference type="InterPro" id="IPR050418">
    <property type="entry name" value="D-iso_2-hydroxyacid_DH_PdxB"/>
</dbReference>
<dbReference type="SUPFAM" id="SSF52283">
    <property type="entry name" value="Formate/glycerate dehydrogenase catalytic domain-like"/>
    <property type="match status" value="1"/>
</dbReference>
<proteinExistence type="inferred from homology"/>
<feature type="domain" description="D-isomer specific 2-hydroxyacid dehydrogenase NAD-binding" evidence="6">
    <location>
        <begin position="106"/>
        <end position="285"/>
    </location>
</feature>
<dbReference type="Proteomes" id="UP001177258">
    <property type="component" value="Unassembled WGS sequence"/>
</dbReference>
<comment type="similarity">
    <text evidence="1 4">Belongs to the D-isomer specific 2-hydroxyacid dehydrogenase family.</text>
</comment>
<reference evidence="7" key="2">
    <citation type="submission" date="2023-07" db="EMBL/GenBank/DDBJ databases">
        <authorList>
            <person name="Aydin F."/>
            <person name="Tarhane S."/>
            <person name="Saticioglu I.B."/>
            <person name="Karakaya E."/>
            <person name="Abay S."/>
            <person name="Guran O."/>
            <person name="Bozkurt E."/>
            <person name="Uzum N."/>
            <person name="Olgun K."/>
            <person name="Jablonski D."/>
        </authorList>
    </citation>
    <scope>NUCLEOTIDE SEQUENCE</scope>
    <source>
        <strain evidence="7">Faydin-H75</strain>
    </source>
</reference>
<name>A0AA90SS38_9HELI</name>
<sequence length="311" mass="34286">MKIVILDAKTLGECDLSPIEKFGEFKIYQTTTPEETLTRSQDADIILTNKVVLDASVLQKLPKLKLICVTATGTNIIDMKTAQEKGIVVKNVAGYSTNSVAQHTLTLALNLLSKLDYYDHYCKSAQWCKSDVFMHINGGLNELDGKKWGIIGLGSIGKKVASLAGAFGANISYASTSGKNLDKTYLQKPLKNLLEESDIISIHAPLNENTKNLICKKELSLLKENAILINVGRGGIVNESDIAMTLQSKNIYFATDVLEKEPMDKNHPFLNPSIQEKMILTPHIAWAYGNARETLIKMVIENIKTFVQGTL</sequence>
<dbReference type="SUPFAM" id="SSF51735">
    <property type="entry name" value="NAD(P)-binding Rossmann-fold domains"/>
    <property type="match status" value="1"/>
</dbReference>
<organism evidence="8 9">
    <name type="scientific">Helicobacter cappadocius</name>
    <dbReference type="NCBI Taxonomy" id="3063998"/>
    <lineage>
        <taxon>Bacteria</taxon>
        <taxon>Pseudomonadati</taxon>
        <taxon>Campylobacterota</taxon>
        <taxon>Epsilonproteobacteria</taxon>
        <taxon>Campylobacterales</taxon>
        <taxon>Helicobacteraceae</taxon>
        <taxon>Helicobacter</taxon>
    </lineage>
</organism>
<dbReference type="InterPro" id="IPR036291">
    <property type="entry name" value="NAD(P)-bd_dom_sf"/>
</dbReference>
<dbReference type="Gene3D" id="3.40.50.720">
    <property type="entry name" value="NAD(P)-binding Rossmann-like Domain"/>
    <property type="match status" value="2"/>
</dbReference>
<evidence type="ECO:0000256" key="4">
    <source>
        <dbReference type="RuleBase" id="RU003719"/>
    </source>
</evidence>
<dbReference type="PANTHER" id="PTHR43761:SF1">
    <property type="entry name" value="D-ISOMER SPECIFIC 2-HYDROXYACID DEHYDROGENASE CATALYTIC DOMAIN-CONTAINING PROTEIN-RELATED"/>
    <property type="match status" value="1"/>
</dbReference>
<dbReference type="InterPro" id="IPR006140">
    <property type="entry name" value="D-isomer_DH_NAD-bd"/>
</dbReference>
<dbReference type="Pfam" id="PF02826">
    <property type="entry name" value="2-Hacid_dh_C"/>
    <property type="match status" value="1"/>
</dbReference>
<evidence type="ECO:0000313" key="8">
    <source>
        <dbReference type="EMBL" id="MDP2538504.1"/>
    </source>
</evidence>
<dbReference type="GO" id="GO:0051287">
    <property type="term" value="F:NAD binding"/>
    <property type="evidence" value="ECO:0007669"/>
    <property type="project" value="InterPro"/>
</dbReference>
<evidence type="ECO:0000313" key="7">
    <source>
        <dbReference type="EMBL" id="MDO7252637.1"/>
    </source>
</evidence>
<dbReference type="PANTHER" id="PTHR43761">
    <property type="entry name" value="D-ISOMER SPECIFIC 2-HYDROXYACID DEHYDROGENASE FAMILY PROTEIN (AFU_ORTHOLOGUE AFUA_1G13630)"/>
    <property type="match status" value="1"/>
</dbReference>
<dbReference type="NCBIfam" id="NF006263">
    <property type="entry name" value="PRK08410.1"/>
    <property type="match status" value="1"/>
</dbReference>
<protein>
    <submittedName>
        <fullName evidence="8">D-2-hydroxyacid dehydrogenase</fullName>
    </submittedName>
</protein>
<dbReference type="AlphaFoldDB" id="A0AA90SS38"/>
<evidence type="ECO:0000256" key="3">
    <source>
        <dbReference type="ARBA" id="ARBA00023027"/>
    </source>
</evidence>
<keyword evidence="10" id="KW-1185">Reference proteome</keyword>
<dbReference type="RefSeq" id="WP_305516479.1">
    <property type="nucleotide sequence ID" value="NZ_JAUPEV010000002.1"/>
</dbReference>
<dbReference type="InterPro" id="IPR006139">
    <property type="entry name" value="D-isomer_2_OHA_DH_cat_dom"/>
</dbReference>
<evidence type="ECO:0000313" key="10">
    <source>
        <dbReference type="Proteomes" id="UP001240777"/>
    </source>
</evidence>
<dbReference type="Pfam" id="PF00389">
    <property type="entry name" value="2-Hacid_dh"/>
    <property type="match status" value="1"/>
</dbReference>
<evidence type="ECO:0000256" key="2">
    <source>
        <dbReference type="ARBA" id="ARBA00023002"/>
    </source>
</evidence>
<keyword evidence="2 4" id="KW-0560">Oxidoreductase</keyword>
<dbReference type="EMBL" id="JAUYZK010000002">
    <property type="protein sequence ID" value="MDP2538504.1"/>
    <property type="molecule type" value="Genomic_DNA"/>
</dbReference>
<dbReference type="Proteomes" id="UP001240777">
    <property type="component" value="Unassembled WGS sequence"/>
</dbReference>